<keyword evidence="2" id="KW-1185">Reference proteome</keyword>
<protein>
    <submittedName>
        <fullName evidence="1">Uncharacterized protein</fullName>
    </submittedName>
</protein>
<dbReference type="Proteomes" id="UP000188268">
    <property type="component" value="Unassembled WGS sequence"/>
</dbReference>
<proteinExistence type="predicted"/>
<dbReference type="AlphaFoldDB" id="A0A1R3GA09"/>
<sequence length="27" mass="2869">MAEDDLAPGFEWAVMADGGFLLGERGN</sequence>
<name>A0A1R3GA09_COCAP</name>
<evidence type="ECO:0000313" key="1">
    <source>
        <dbReference type="EMBL" id="OMO54903.1"/>
    </source>
</evidence>
<organism evidence="1 2">
    <name type="scientific">Corchorus capsularis</name>
    <name type="common">Jute</name>
    <dbReference type="NCBI Taxonomy" id="210143"/>
    <lineage>
        <taxon>Eukaryota</taxon>
        <taxon>Viridiplantae</taxon>
        <taxon>Streptophyta</taxon>
        <taxon>Embryophyta</taxon>
        <taxon>Tracheophyta</taxon>
        <taxon>Spermatophyta</taxon>
        <taxon>Magnoliopsida</taxon>
        <taxon>eudicotyledons</taxon>
        <taxon>Gunneridae</taxon>
        <taxon>Pentapetalae</taxon>
        <taxon>rosids</taxon>
        <taxon>malvids</taxon>
        <taxon>Malvales</taxon>
        <taxon>Malvaceae</taxon>
        <taxon>Grewioideae</taxon>
        <taxon>Apeibeae</taxon>
        <taxon>Corchorus</taxon>
    </lineage>
</organism>
<dbReference type="Gramene" id="OMO54903">
    <property type="protein sequence ID" value="OMO54903"/>
    <property type="gene ID" value="CCACVL1_27478"/>
</dbReference>
<reference evidence="1 2" key="1">
    <citation type="submission" date="2013-09" db="EMBL/GenBank/DDBJ databases">
        <title>Corchorus capsularis genome sequencing.</title>
        <authorList>
            <person name="Alam M."/>
            <person name="Haque M.S."/>
            <person name="Islam M.S."/>
            <person name="Emdad E.M."/>
            <person name="Islam M.M."/>
            <person name="Ahmed B."/>
            <person name="Halim A."/>
            <person name="Hossen Q.M.M."/>
            <person name="Hossain M.Z."/>
            <person name="Ahmed R."/>
            <person name="Khan M.M."/>
            <person name="Islam R."/>
            <person name="Rashid M.M."/>
            <person name="Khan S.A."/>
            <person name="Rahman M.S."/>
            <person name="Alam M."/>
        </authorList>
    </citation>
    <scope>NUCLEOTIDE SEQUENCE [LARGE SCALE GENOMIC DNA]</scope>
    <source>
        <strain evidence="2">cv. CVL-1</strain>
        <tissue evidence="1">Whole seedling</tissue>
    </source>
</reference>
<accession>A0A1R3GA09</accession>
<gene>
    <name evidence="1" type="ORF">CCACVL1_27478</name>
</gene>
<dbReference type="EMBL" id="AWWV01014844">
    <property type="protein sequence ID" value="OMO54903.1"/>
    <property type="molecule type" value="Genomic_DNA"/>
</dbReference>
<evidence type="ECO:0000313" key="2">
    <source>
        <dbReference type="Proteomes" id="UP000188268"/>
    </source>
</evidence>
<comment type="caution">
    <text evidence="1">The sequence shown here is derived from an EMBL/GenBank/DDBJ whole genome shotgun (WGS) entry which is preliminary data.</text>
</comment>